<evidence type="ECO:0000313" key="3">
    <source>
        <dbReference type="EMBL" id="CAK9062297.1"/>
    </source>
</evidence>
<evidence type="ECO:0000256" key="1">
    <source>
        <dbReference type="SAM" id="MobiDB-lite"/>
    </source>
</evidence>
<proteinExistence type="predicted"/>
<feature type="region of interest" description="Disordered" evidence="1">
    <location>
        <begin position="240"/>
        <end position="259"/>
    </location>
</feature>
<evidence type="ECO:0000313" key="4">
    <source>
        <dbReference type="Proteomes" id="UP001642484"/>
    </source>
</evidence>
<comment type="caution">
    <text evidence="2">The sequence shown here is derived from an EMBL/GenBank/DDBJ whole genome shotgun (WGS) entry which is preliminary data.</text>
</comment>
<organism evidence="2 4">
    <name type="scientific">Durusdinium trenchii</name>
    <dbReference type="NCBI Taxonomy" id="1381693"/>
    <lineage>
        <taxon>Eukaryota</taxon>
        <taxon>Sar</taxon>
        <taxon>Alveolata</taxon>
        <taxon>Dinophyceae</taxon>
        <taxon>Suessiales</taxon>
        <taxon>Symbiodiniaceae</taxon>
        <taxon>Durusdinium</taxon>
    </lineage>
</organism>
<dbReference type="Proteomes" id="UP001642484">
    <property type="component" value="Unassembled WGS sequence"/>
</dbReference>
<feature type="region of interest" description="Disordered" evidence="1">
    <location>
        <begin position="311"/>
        <end position="331"/>
    </location>
</feature>
<reference evidence="2 4" key="1">
    <citation type="submission" date="2024-02" db="EMBL/GenBank/DDBJ databases">
        <authorList>
            <person name="Chen Y."/>
            <person name="Shah S."/>
            <person name="Dougan E. K."/>
            <person name="Thang M."/>
            <person name="Chan C."/>
        </authorList>
    </citation>
    <scope>NUCLEOTIDE SEQUENCE [LARGE SCALE GENOMIC DNA]</scope>
</reference>
<keyword evidence="4" id="KW-1185">Reference proteome</keyword>
<gene>
    <name evidence="2" type="ORF">CCMP2556_LOCUS30014</name>
    <name evidence="3" type="ORF">CCMP2556_LOCUS30627</name>
</gene>
<dbReference type="EMBL" id="CAXAMN010021584">
    <property type="protein sequence ID" value="CAK9061022.1"/>
    <property type="molecule type" value="Genomic_DNA"/>
</dbReference>
<sequence length="331" mass="38072">MFIPRSPKVVDPMESSQLPSQCFGCFYGIYGHNSDQNDVDLDVDAWAGEHQGTRRMKICQVMAYYTPKGKGKGIGKGKFKQAAVPTRDYQYNLEERDYNDQDRERRIQERHNRDISRLKGHCKSLANIEKTTGPLWTSHLPAADVLGTIKVSKEKGVPDEVLLANLHLEPGETEHSLGDLIPSDAQDPRRRSYAWKNLEIMERLRQERLAGRVYAPEERCPELHPPQQQRYPEYHYPYQEQRQPQMPPQQQQEGNRQPRTAGSLLQICATFDGRLYGPEYLVLAKRDLVLWLREEENWAYGEKVGPVDEKGADARVGPRQGWFPPAFGKLT</sequence>
<evidence type="ECO:0000313" key="2">
    <source>
        <dbReference type="EMBL" id="CAK9061022.1"/>
    </source>
</evidence>
<name>A0ABP0NDT6_9DINO</name>
<evidence type="ECO:0008006" key="5">
    <source>
        <dbReference type="Google" id="ProtNLM"/>
    </source>
</evidence>
<dbReference type="EMBL" id="CAXAMN010021695">
    <property type="protein sequence ID" value="CAK9062297.1"/>
    <property type="molecule type" value="Genomic_DNA"/>
</dbReference>
<accession>A0ABP0NDT6</accession>
<protein>
    <recommendedName>
        <fullName evidence="5">SH3 domain-containing protein</fullName>
    </recommendedName>
</protein>